<dbReference type="Pfam" id="PF01047">
    <property type="entry name" value="MarR"/>
    <property type="match status" value="1"/>
</dbReference>
<sequence>MKKKLIYEAVKKFNSLGHECNLEISDKLGMSELQVNQLHYLKIIDRTDDMTFGKFAEILKVTKPSVTEIVNKLIKLNVVKKKQCTWDKRIFYIKLTEKGRNIARLPFLAEQKVVDIIAGVLDDEEIDTFIKIIKKL</sequence>
<dbReference type="SUPFAM" id="SSF46785">
    <property type="entry name" value="Winged helix' DNA-binding domain"/>
    <property type="match status" value="1"/>
</dbReference>
<protein>
    <submittedName>
        <fullName evidence="5">MarR family transcriptional regulator</fullName>
    </submittedName>
</protein>
<evidence type="ECO:0000256" key="2">
    <source>
        <dbReference type="ARBA" id="ARBA00023125"/>
    </source>
</evidence>
<dbReference type="Proteomes" id="UP000553343">
    <property type="component" value="Unassembled WGS sequence"/>
</dbReference>
<organism evidence="5 6">
    <name type="scientific">Desulfobacter latus</name>
    <dbReference type="NCBI Taxonomy" id="2292"/>
    <lineage>
        <taxon>Bacteria</taxon>
        <taxon>Pseudomonadati</taxon>
        <taxon>Thermodesulfobacteriota</taxon>
        <taxon>Desulfobacteria</taxon>
        <taxon>Desulfobacterales</taxon>
        <taxon>Desulfobacteraceae</taxon>
        <taxon>Desulfobacter</taxon>
    </lineage>
</organism>
<feature type="domain" description="HTH marR-type" evidence="4">
    <location>
        <begin position="1"/>
        <end position="136"/>
    </location>
</feature>
<comment type="caution">
    <text evidence="5">The sequence shown here is derived from an EMBL/GenBank/DDBJ whole genome shotgun (WGS) entry which is preliminary data.</text>
</comment>
<dbReference type="RefSeq" id="WP_178367495.1">
    <property type="nucleotide sequence ID" value="NZ_JACADJ010000056.1"/>
</dbReference>
<name>A0A850T128_9BACT</name>
<dbReference type="SMART" id="SM00347">
    <property type="entry name" value="HTH_MARR"/>
    <property type="match status" value="1"/>
</dbReference>
<keyword evidence="3" id="KW-0804">Transcription</keyword>
<dbReference type="InterPro" id="IPR036388">
    <property type="entry name" value="WH-like_DNA-bd_sf"/>
</dbReference>
<dbReference type="GO" id="GO:0003677">
    <property type="term" value="F:DNA binding"/>
    <property type="evidence" value="ECO:0007669"/>
    <property type="project" value="UniProtKB-KW"/>
</dbReference>
<dbReference type="Gene3D" id="1.10.10.10">
    <property type="entry name" value="Winged helix-like DNA-binding domain superfamily/Winged helix DNA-binding domain"/>
    <property type="match status" value="1"/>
</dbReference>
<dbReference type="PRINTS" id="PR00598">
    <property type="entry name" value="HTHMARR"/>
</dbReference>
<evidence type="ECO:0000256" key="1">
    <source>
        <dbReference type="ARBA" id="ARBA00023015"/>
    </source>
</evidence>
<evidence type="ECO:0000256" key="3">
    <source>
        <dbReference type="ARBA" id="ARBA00023163"/>
    </source>
</evidence>
<dbReference type="PROSITE" id="PS50995">
    <property type="entry name" value="HTH_MARR_2"/>
    <property type="match status" value="1"/>
</dbReference>
<gene>
    <name evidence="5" type="ORF">HXW94_13760</name>
</gene>
<evidence type="ECO:0000313" key="6">
    <source>
        <dbReference type="Proteomes" id="UP000553343"/>
    </source>
</evidence>
<keyword evidence="1" id="KW-0805">Transcription regulation</keyword>
<reference evidence="5 6" key="1">
    <citation type="submission" date="2020-06" db="EMBL/GenBank/DDBJ databases">
        <title>High-quality draft genome of sulfate reducer Desulfobacter latus type strain AcrS2 isolated from marine sediment.</title>
        <authorList>
            <person name="Hoppe M."/>
            <person name="Larsen C.K."/>
            <person name="Marshall I.P.G."/>
            <person name="Schramm A."/>
            <person name="Marietou A.G."/>
        </authorList>
    </citation>
    <scope>NUCLEOTIDE SEQUENCE [LARGE SCALE GENOMIC DNA]</scope>
    <source>
        <strain evidence="5 6">AcRS2</strain>
    </source>
</reference>
<proteinExistence type="predicted"/>
<keyword evidence="6" id="KW-1185">Reference proteome</keyword>
<dbReference type="InterPro" id="IPR036390">
    <property type="entry name" value="WH_DNA-bd_sf"/>
</dbReference>
<dbReference type="EMBL" id="JACADJ010000056">
    <property type="protein sequence ID" value="NWH06040.1"/>
    <property type="molecule type" value="Genomic_DNA"/>
</dbReference>
<evidence type="ECO:0000259" key="4">
    <source>
        <dbReference type="PROSITE" id="PS50995"/>
    </source>
</evidence>
<keyword evidence="2" id="KW-0238">DNA-binding</keyword>
<dbReference type="GO" id="GO:0003700">
    <property type="term" value="F:DNA-binding transcription factor activity"/>
    <property type="evidence" value="ECO:0007669"/>
    <property type="project" value="InterPro"/>
</dbReference>
<dbReference type="PANTHER" id="PTHR42756">
    <property type="entry name" value="TRANSCRIPTIONAL REGULATOR, MARR"/>
    <property type="match status" value="1"/>
</dbReference>
<dbReference type="AlphaFoldDB" id="A0A850T128"/>
<dbReference type="InterPro" id="IPR000835">
    <property type="entry name" value="HTH_MarR-typ"/>
</dbReference>
<evidence type="ECO:0000313" key="5">
    <source>
        <dbReference type="EMBL" id="NWH06040.1"/>
    </source>
</evidence>
<accession>A0A850T128</accession>
<dbReference type="PANTHER" id="PTHR42756:SF1">
    <property type="entry name" value="TRANSCRIPTIONAL REPRESSOR OF EMRAB OPERON"/>
    <property type="match status" value="1"/>
</dbReference>